<name>A0A9W4UR55_9PLEO</name>
<evidence type="ECO:0000256" key="1">
    <source>
        <dbReference type="SAM" id="MobiDB-lite"/>
    </source>
</evidence>
<gene>
    <name evidence="2" type="ORF">PDIGIT_LOCUS14665</name>
</gene>
<feature type="region of interest" description="Disordered" evidence="1">
    <location>
        <begin position="1"/>
        <end position="32"/>
    </location>
</feature>
<comment type="caution">
    <text evidence="2">The sequence shown here is derived from an EMBL/GenBank/DDBJ whole genome shotgun (WGS) entry which is preliminary data.</text>
</comment>
<evidence type="ECO:0000313" key="3">
    <source>
        <dbReference type="Proteomes" id="UP001152607"/>
    </source>
</evidence>
<dbReference type="AlphaFoldDB" id="A0A9W4UR55"/>
<keyword evidence="3" id="KW-1185">Reference proteome</keyword>
<evidence type="ECO:0000313" key="2">
    <source>
        <dbReference type="EMBL" id="CAI6341468.1"/>
    </source>
</evidence>
<dbReference type="Proteomes" id="UP001152607">
    <property type="component" value="Unassembled WGS sequence"/>
</dbReference>
<feature type="compositionally biased region" description="Basic and acidic residues" evidence="1">
    <location>
        <begin position="11"/>
        <end position="30"/>
    </location>
</feature>
<proteinExistence type="predicted"/>
<protein>
    <submittedName>
        <fullName evidence="2">Uncharacterized protein</fullName>
    </submittedName>
</protein>
<reference evidence="2" key="1">
    <citation type="submission" date="2023-01" db="EMBL/GenBank/DDBJ databases">
        <authorList>
            <person name="Van Ghelder C."/>
            <person name="Rancurel C."/>
        </authorList>
    </citation>
    <scope>NUCLEOTIDE SEQUENCE</scope>
    <source>
        <strain evidence="2">CNCM I-4278</strain>
    </source>
</reference>
<sequence length="107" mass="11505">MGLSTPGPAHTVERQRDSRNRETEKNEKRCASYLSKQSGTPLLLSISLSLSLARSPGPLWVSATDGDASSLRPSLPVKLVCQCNRGTDCHEQRHVCPSLGLPAAPLL</sequence>
<dbReference type="EMBL" id="CAOQHR010000012">
    <property type="protein sequence ID" value="CAI6341468.1"/>
    <property type="molecule type" value="Genomic_DNA"/>
</dbReference>
<organism evidence="2 3">
    <name type="scientific">Periconia digitata</name>
    <dbReference type="NCBI Taxonomy" id="1303443"/>
    <lineage>
        <taxon>Eukaryota</taxon>
        <taxon>Fungi</taxon>
        <taxon>Dikarya</taxon>
        <taxon>Ascomycota</taxon>
        <taxon>Pezizomycotina</taxon>
        <taxon>Dothideomycetes</taxon>
        <taxon>Pleosporomycetidae</taxon>
        <taxon>Pleosporales</taxon>
        <taxon>Massarineae</taxon>
        <taxon>Periconiaceae</taxon>
        <taxon>Periconia</taxon>
    </lineage>
</organism>
<accession>A0A9W4UR55</accession>